<dbReference type="InterPro" id="IPR050640">
    <property type="entry name" value="Bact_2-comp_sensor_kinase"/>
</dbReference>
<dbReference type="FunCoup" id="W0RB08">
    <property type="interactions" value="47"/>
</dbReference>
<dbReference type="GO" id="GO:0016020">
    <property type="term" value="C:membrane"/>
    <property type="evidence" value="ECO:0007669"/>
    <property type="project" value="InterPro"/>
</dbReference>
<dbReference type="GO" id="GO:0000155">
    <property type="term" value="F:phosphorelay sensor kinase activity"/>
    <property type="evidence" value="ECO:0007669"/>
    <property type="project" value="InterPro"/>
</dbReference>
<feature type="transmembrane region" description="Helical" evidence="3">
    <location>
        <begin position="48"/>
        <end position="65"/>
    </location>
</feature>
<evidence type="ECO:0000313" key="6">
    <source>
        <dbReference type="Proteomes" id="UP000019151"/>
    </source>
</evidence>
<dbReference type="KEGG" id="gba:J421_0727"/>
<dbReference type="Pfam" id="PF06580">
    <property type="entry name" value="His_kinase"/>
    <property type="match status" value="1"/>
</dbReference>
<dbReference type="eggNOG" id="COG2972">
    <property type="taxonomic scope" value="Bacteria"/>
</dbReference>
<dbReference type="PANTHER" id="PTHR34220">
    <property type="entry name" value="SENSOR HISTIDINE KINASE YPDA"/>
    <property type="match status" value="1"/>
</dbReference>
<dbReference type="SUPFAM" id="SSF55874">
    <property type="entry name" value="ATPase domain of HSP90 chaperone/DNA topoisomerase II/histidine kinase"/>
    <property type="match status" value="1"/>
</dbReference>
<evidence type="ECO:0000256" key="1">
    <source>
        <dbReference type="SAM" id="Coils"/>
    </source>
</evidence>
<keyword evidence="5" id="KW-0418">Kinase</keyword>
<accession>W0RB08</accession>
<name>W0RB08_9BACT</name>
<dbReference type="InterPro" id="IPR036890">
    <property type="entry name" value="HATPase_C_sf"/>
</dbReference>
<gene>
    <name evidence="5" type="ORF">J421_0727</name>
</gene>
<organism evidence="5 6">
    <name type="scientific">Gemmatirosa kalamazoonensis</name>
    <dbReference type="NCBI Taxonomy" id="861299"/>
    <lineage>
        <taxon>Bacteria</taxon>
        <taxon>Pseudomonadati</taxon>
        <taxon>Gemmatimonadota</taxon>
        <taxon>Gemmatimonadia</taxon>
        <taxon>Gemmatimonadales</taxon>
        <taxon>Gemmatimonadaceae</taxon>
        <taxon>Gemmatirosa</taxon>
    </lineage>
</organism>
<feature type="transmembrane region" description="Helical" evidence="3">
    <location>
        <begin position="119"/>
        <end position="146"/>
    </location>
</feature>
<dbReference type="EMBL" id="CP007128">
    <property type="protein sequence ID" value="AHG88264.1"/>
    <property type="molecule type" value="Genomic_DNA"/>
</dbReference>
<keyword evidence="3" id="KW-1133">Transmembrane helix</keyword>
<dbReference type="Proteomes" id="UP000019151">
    <property type="component" value="Chromosome"/>
</dbReference>
<dbReference type="OrthoDB" id="2514702at2"/>
<keyword evidence="5" id="KW-0808">Transferase</keyword>
<dbReference type="InParanoid" id="W0RB08"/>
<sequence>MLRRRALRAAAVFGVWTLFGLLIAEQTSLQLRLRGETRPLVSVLAPPLGGAWFWALYTPIVVAATRRLRRLRARGPAGWAACVAGHVALAGTLMVVGTTAWAWIRPLIDGVVSGWTTVFAYSILMDTTSYAAVVFLTEAATFAAAYRERDREAASLARTAAELQERLDEARLHALEAQLRPHFLYNTLNLVAELVHAEPDAADAMLTRLGLLLRRSYRASAHVVPLGDELAFVRAYAEILARRYRDRVALTVDVPDALHAVPVPAFALQPLVENAFRHGVERRESRTAVEIAGTVRDGALVLRVTDRATGAGRWETPPRRRRAPSDGGDGVGLRNTRERLRALYGGAASLTLDHDVGETTAVLRVPTTAPADLPTIPATRELAEVRP</sequence>
<evidence type="ECO:0000313" key="5">
    <source>
        <dbReference type="EMBL" id="AHG88264.1"/>
    </source>
</evidence>
<feature type="transmembrane region" description="Helical" evidence="3">
    <location>
        <begin position="77"/>
        <end position="104"/>
    </location>
</feature>
<protein>
    <submittedName>
        <fullName evidence="5">Histidine kinase internal region</fullName>
    </submittedName>
</protein>
<keyword evidence="3" id="KW-0812">Transmembrane</keyword>
<feature type="coiled-coil region" evidence="1">
    <location>
        <begin position="146"/>
        <end position="180"/>
    </location>
</feature>
<keyword evidence="6" id="KW-1185">Reference proteome</keyword>
<dbReference type="InterPro" id="IPR010559">
    <property type="entry name" value="Sig_transdc_His_kin_internal"/>
</dbReference>
<dbReference type="STRING" id="861299.J421_0727"/>
<proteinExistence type="predicted"/>
<dbReference type="Gene3D" id="3.30.565.10">
    <property type="entry name" value="Histidine kinase-like ATPase, C-terminal domain"/>
    <property type="match status" value="1"/>
</dbReference>
<feature type="domain" description="Signal transduction histidine kinase internal region" evidence="4">
    <location>
        <begin position="170"/>
        <end position="247"/>
    </location>
</feature>
<reference evidence="5 6" key="1">
    <citation type="journal article" date="2014" name="Genome Announc.">
        <title>Genome Sequence and Methylome of Soil Bacterium Gemmatirosa kalamazoonensis KBS708T, a Member of the Rarely Cultivated Gemmatimonadetes Phylum.</title>
        <authorList>
            <person name="Debruyn J.M."/>
            <person name="Radosevich M."/>
            <person name="Wommack K.E."/>
            <person name="Polson S.W."/>
            <person name="Hauser L.J."/>
            <person name="Fawaz M.N."/>
            <person name="Korlach J."/>
            <person name="Tsai Y.C."/>
        </authorList>
    </citation>
    <scope>NUCLEOTIDE SEQUENCE [LARGE SCALE GENOMIC DNA]</scope>
    <source>
        <strain evidence="5 6">KBS708</strain>
    </source>
</reference>
<evidence type="ECO:0000256" key="2">
    <source>
        <dbReference type="SAM" id="MobiDB-lite"/>
    </source>
</evidence>
<keyword evidence="1" id="KW-0175">Coiled coil</keyword>
<keyword evidence="3" id="KW-0472">Membrane</keyword>
<dbReference type="AlphaFoldDB" id="W0RB08"/>
<feature type="region of interest" description="Disordered" evidence="2">
    <location>
        <begin position="311"/>
        <end position="334"/>
    </location>
</feature>
<dbReference type="HOGENOM" id="CLU_020473_1_1_0"/>
<dbReference type="PANTHER" id="PTHR34220:SF9">
    <property type="entry name" value="SIGNAL TRANSDUCTION HISTIDINE KINASE INTERNAL REGION DOMAIN-CONTAINING PROTEIN"/>
    <property type="match status" value="1"/>
</dbReference>
<evidence type="ECO:0000256" key="3">
    <source>
        <dbReference type="SAM" id="Phobius"/>
    </source>
</evidence>
<dbReference type="RefSeq" id="WP_148306138.1">
    <property type="nucleotide sequence ID" value="NZ_CP007128.1"/>
</dbReference>
<evidence type="ECO:0000259" key="4">
    <source>
        <dbReference type="Pfam" id="PF06580"/>
    </source>
</evidence>